<keyword evidence="3" id="KW-0121">Carboxypeptidase</keyword>
<feature type="domain" description="Peptidase M14" evidence="15">
    <location>
        <begin position="141"/>
        <end position="451"/>
    </location>
</feature>
<keyword evidence="4" id="KW-0645">Protease</keyword>
<comment type="similarity">
    <text evidence="2 12">Belongs to the peptidase M14 family.</text>
</comment>
<reference evidence="16" key="1">
    <citation type="submission" date="2023-06" db="EMBL/GenBank/DDBJ databases">
        <authorList>
            <person name="Delattre M."/>
        </authorList>
    </citation>
    <scope>NUCLEOTIDE SEQUENCE</scope>
    <source>
        <strain evidence="16">AF72</strain>
    </source>
</reference>
<keyword evidence="10" id="KW-1015">Disulfide bond</keyword>
<feature type="signal peptide" evidence="14">
    <location>
        <begin position="1"/>
        <end position="20"/>
    </location>
</feature>
<dbReference type="PRINTS" id="PR00765">
    <property type="entry name" value="CRBOXYPTASEA"/>
</dbReference>
<dbReference type="Gene3D" id="3.40.630.10">
    <property type="entry name" value="Zn peptidases"/>
    <property type="match status" value="1"/>
</dbReference>
<dbReference type="FunFam" id="3.30.70.340:FF:000002">
    <property type="entry name" value="Carboxypeptidase A"/>
    <property type="match status" value="1"/>
</dbReference>
<evidence type="ECO:0000256" key="7">
    <source>
        <dbReference type="ARBA" id="ARBA00022801"/>
    </source>
</evidence>
<evidence type="ECO:0000256" key="1">
    <source>
        <dbReference type="ARBA" id="ARBA00001947"/>
    </source>
</evidence>
<dbReference type="Gene3D" id="3.30.70.340">
    <property type="entry name" value="Metallocarboxypeptidase-like"/>
    <property type="match status" value="1"/>
</dbReference>
<keyword evidence="7" id="KW-0378">Hydrolase</keyword>
<keyword evidence="9" id="KW-0482">Metalloprotease</keyword>
<keyword evidence="8" id="KW-0862">Zinc</keyword>
<dbReference type="GO" id="GO:0008270">
    <property type="term" value="F:zinc ion binding"/>
    <property type="evidence" value="ECO:0007669"/>
    <property type="project" value="InterPro"/>
</dbReference>
<evidence type="ECO:0000256" key="13">
    <source>
        <dbReference type="SAM" id="Coils"/>
    </source>
</evidence>
<dbReference type="InterPro" id="IPR000834">
    <property type="entry name" value="Peptidase_M14"/>
</dbReference>
<accession>A0AA36CTN8</accession>
<protein>
    <recommendedName>
        <fullName evidence="11">Zinc carboxypeptidase A 1</fullName>
    </recommendedName>
</protein>
<evidence type="ECO:0000256" key="4">
    <source>
        <dbReference type="ARBA" id="ARBA00022670"/>
    </source>
</evidence>
<comment type="cofactor">
    <cofactor evidence="1">
        <name>Zn(2+)</name>
        <dbReference type="ChEBI" id="CHEBI:29105"/>
    </cofactor>
</comment>
<keyword evidence="6 14" id="KW-0732">Signal</keyword>
<dbReference type="Pfam" id="PF00246">
    <property type="entry name" value="Peptidase_M14"/>
    <property type="match status" value="1"/>
</dbReference>
<evidence type="ECO:0000256" key="10">
    <source>
        <dbReference type="ARBA" id="ARBA00023157"/>
    </source>
</evidence>
<dbReference type="GO" id="GO:0006508">
    <property type="term" value="P:proteolysis"/>
    <property type="evidence" value="ECO:0007669"/>
    <property type="project" value="UniProtKB-KW"/>
</dbReference>
<dbReference type="PROSITE" id="PS52035">
    <property type="entry name" value="PEPTIDASE_M14"/>
    <property type="match status" value="1"/>
</dbReference>
<evidence type="ECO:0000256" key="2">
    <source>
        <dbReference type="ARBA" id="ARBA00005988"/>
    </source>
</evidence>
<evidence type="ECO:0000259" key="15">
    <source>
        <dbReference type="PROSITE" id="PS52035"/>
    </source>
</evidence>
<dbReference type="InterPro" id="IPR003146">
    <property type="entry name" value="M14A_act_pep"/>
</dbReference>
<dbReference type="GO" id="GO:0005615">
    <property type="term" value="C:extracellular space"/>
    <property type="evidence" value="ECO:0007669"/>
    <property type="project" value="TreeGrafter"/>
</dbReference>
<dbReference type="AlphaFoldDB" id="A0AA36CTN8"/>
<comment type="caution">
    <text evidence="16">The sequence shown here is derived from an EMBL/GenBank/DDBJ whole genome shotgun (WGS) entry which is preliminary data.</text>
</comment>
<keyword evidence="17" id="KW-1185">Reference proteome</keyword>
<evidence type="ECO:0000256" key="3">
    <source>
        <dbReference type="ARBA" id="ARBA00022645"/>
    </source>
</evidence>
<dbReference type="SUPFAM" id="SSF53187">
    <property type="entry name" value="Zn-dependent exopeptidases"/>
    <property type="match status" value="1"/>
</dbReference>
<proteinExistence type="inferred from homology"/>
<evidence type="ECO:0000256" key="5">
    <source>
        <dbReference type="ARBA" id="ARBA00022723"/>
    </source>
</evidence>
<feature type="coiled-coil region" evidence="13">
    <location>
        <begin position="448"/>
        <end position="475"/>
    </location>
</feature>
<dbReference type="SUPFAM" id="SSF54897">
    <property type="entry name" value="Protease propeptides/inhibitors"/>
    <property type="match status" value="1"/>
</dbReference>
<keyword evidence="5" id="KW-0479">Metal-binding</keyword>
<dbReference type="PANTHER" id="PTHR11705">
    <property type="entry name" value="PROTEASE FAMILY M14 CARBOXYPEPTIDASE A,B"/>
    <property type="match status" value="1"/>
</dbReference>
<dbReference type="PANTHER" id="PTHR11705:SF131">
    <property type="entry name" value="SHKT DOMAIN-CONTAINING PROTEIN"/>
    <property type="match status" value="1"/>
</dbReference>
<dbReference type="InterPro" id="IPR036990">
    <property type="entry name" value="M14A-like_propep"/>
</dbReference>
<evidence type="ECO:0000256" key="12">
    <source>
        <dbReference type="PROSITE-ProRule" id="PRU01379"/>
    </source>
</evidence>
<evidence type="ECO:0000256" key="11">
    <source>
        <dbReference type="ARBA" id="ARBA00069039"/>
    </source>
</evidence>
<name>A0AA36CTN8_9BILA</name>
<evidence type="ECO:0000256" key="8">
    <source>
        <dbReference type="ARBA" id="ARBA00022833"/>
    </source>
</evidence>
<dbReference type="FunFam" id="3.40.630.10:FF:000056">
    <property type="entry name" value="Zinc carboxypeptidase"/>
    <property type="match status" value="1"/>
</dbReference>
<dbReference type="SMART" id="SM00631">
    <property type="entry name" value="Zn_pept"/>
    <property type="match status" value="1"/>
</dbReference>
<keyword evidence="13" id="KW-0175">Coiled coil</keyword>
<dbReference type="Proteomes" id="UP001177023">
    <property type="component" value="Unassembled WGS sequence"/>
</dbReference>
<evidence type="ECO:0000313" key="17">
    <source>
        <dbReference type="Proteomes" id="UP001177023"/>
    </source>
</evidence>
<dbReference type="CDD" id="cd03860">
    <property type="entry name" value="M14_CP_A-B_like"/>
    <property type="match status" value="1"/>
</dbReference>
<sequence length="517" mass="58850">MGTGVRLWALGALLLAATHAEVPTKDEGPFKVYRVVPTTRWQLEEMIRIFENAESEEADFWHPPSVINSTVDVMVAPSHTRLFEAFLQNGSYPFEIAIHDLKQKLIEVEGDEKVSRWSRSRRVFVEKIMRDGPGTGIQMGEYYSYGTIVDWMRRIADRMPRIATIVDIGRSSEGKDIFGLRFGRDDGQKPVVVIDAGIHAREWTAVHTAMYFINLMANGQGSDPFVRGYLDGLVIYIFPVLNPDGYEFTRNDRTNPRSRMWRKSRSAQKCAWDGQSTKCCHGVDLNRNFDFRFGEVGASRYPCSEIYHGEFAHSEPETKAFANFLKGLGQRLKGYITLHAYSQLWIYSYSHRKFTYPGNIEDVRALATKAVAALGREFGTKYQIGTGPEIIYAFSGGSTDWATEKLRVKYSYTLELRPTYQEWNGFVLDKRQLIPTAKETWAGVKVVLDQIALEYRSAIDEAEAAERRRIQLRGQCADRSPSCLHWRAQAPDICRTSASAMLRDCPNMCDVCHLVLP</sequence>
<gene>
    <name evidence="16" type="ORF">MSPICULIGERA_LOCUS12636</name>
</gene>
<evidence type="ECO:0000256" key="9">
    <source>
        <dbReference type="ARBA" id="ARBA00023049"/>
    </source>
</evidence>
<evidence type="ECO:0000313" key="16">
    <source>
        <dbReference type="EMBL" id="CAJ0574297.1"/>
    </source>
</evidence>
<feature type="chain" id="PRO_5041323955" description="Zinc carboxypeptidase A 1" evidence="14">
    <location>
        <begin position="21"/>
        <end position="517"/>
    </location>
</feature>
<dbReference type="EMBL" id="CATQJA010002629">
    <property type="protein sequence ID" value="CAJ0574297.1"/>
    <property type="molecule type" value="Genomic_DNA"/>
</dbReference>
<feature type="active site" description="Proton donor/acceptor" evidence="12">
    <location>
        <position position="415"/>
    </location>
</feature>
<dbReference type="GO" id="GO:0004181">
    <property type="term" value="F:metallocarboxypeptidase activity"/>
    <property type="evidence" value="ECO:0007669"/>
    <property type="project" value="InterPro"/>
</dbReference>
<dbReference type="Pfam" id="PF02244">
    <property type="entry name" value="Propep_M14"/>
    <property type="match status" value="1"/>
</dbReference>
<feature type="non-terminal residue" evidence="16">
    <location>
        <position position="517"/>
    </location>
</feature>
<evidence type="ECO:0000256" key="14">
    <source>
        <dbReference type="SAM" id="SignalP"/>
    </source>
</evidence>
<evidence type="ECO:0000256" key="6">
    <source>
        <dbReference type="ARBA" id="ARBA00022729"/>
    </source>
</evidence>
<organism evidence="16 17">
    <name type="scientific">Mesorhabditis spiculigera</name>
    <dbReference type="NCBI Taxonomy" id="96644"/>
    <lineage>
        <taxon>Eukaryota</taxon>
        <taxon>Metazoa</taxon>
        <taxon>Ecdysozoa</taxon>
        <taxon>Nematoda</taxon>
        <taxon>Chromadorea</taxon>
        <taxon>Rhabditida</taxon>
        <taxon>Rhabditina</taxon>
        <taxon>Rhabditomorpha</taxon>
        <taxon>Rhabditoidea</taxon>
        <taxon>Rhabditidae</taxon>
        <taxon>Mesorhabditinae</taxon>
        <taxon>Mesorhabditis</taxon>
    </lineage>
</organism>